<evidence type="ECO:0000256" key="1">
    <source>
        <dbReference type="ARBA" id="ARBA00001971"/>
    </source>
</evidence>
<dbReference type="InterPro" id="IPR036396">
    <property type="entry name" value="Cyt_P450_sf"/>
</dbReference>
<reference evidence="11" key="1">
    <citation type="submission" date="2023-03" db="EMBL/GenBank/DDBJ databases">
        <title>Massive genome expansion in bonnet fungi (Mycena s.s.) driven by repeated elements and novel gene families across ecological guilds.</title>
        <authorList>
            <consortium name="Lawrence Berkeley National Laboratory"/>
            <person name="Harder C.B."/>
            <person name="Miyauchi S."/>
            <person name="Viragh M."/>
            <person name="Kuo A."/>
            <person name="Thoen E."/>
            <person name="Andreopoulos B."/>
            <person name="Lu D."/>
            <person name="Skrede I."/>
            <person name="Drula E."/>
            <person name="Henrissat B."/>
            <person name="Morin E."/>
            <person name="Kohler A."/>
            <person name="Barry K."/>
            <person name="LaButti K."/>
            <person name="Morin E."/>
            <person name="Salamov A."/>
            <person name="Lipzen A."/>
            <person name="Mereny Z."/>
            <person name="Hegedus B."/>
            <person name="Baldrian P."/>
            <person name="Stursova M."/>
            <person name="Weitz H."/>
            <person name="Taylor A."/>
            <person name="Grigoriev I.V."/>
            <person name="Nagy L.G."/>
            <person name="Martin F."/>
            <person name="Kauserud H."/>
        </authorList>
    </citation>
    <scope>NUCLEOTIDE SEQUENCE</scope>
    <source>
        <strain evidence="11">9284</strain>
    </source>
</reference>
<comment type="pathway">
    <text evidence="2">Secondary metabolite biosynthesis.</text>
</comment>
<dbReference type="GO" id="GO:0004497">
    <property type="term" value="F:monooxygenase activity"/>
    <property type="evidence" value="ECO:0007669"/>
    <property type="project" value="UniProtKB-KW"/>
</dbReference>
<evidence type="ECO:0000256" key="8">
    <source>
        <dbReference type="ARBA" id="ARBA00023033"/>
    </source>
</evidence>
<keyword evidence="6 10" id="KW-0560">Oxidoreductase</keyword>
<comment type="caution">
    <text evidence="11">The sequence shown here is derived from an EMBL/GenBank/DDBJ whole genome shotgun (WGS) entry which is preliminary data.</text>
</comment>
<gene>
    <name evidence="11" type="ORF">FB45DRAFT_905133</name>
</gene>
<dbReference type="PANTHER" id="PTHR46300:SF7">
    <property type="entry name" value="P450, PUTATIVE (EUROFUNG)-RELATED"/>
    <property type="match status" value="1"/>
</dbReference>
<dbReference type="SUPFAM" id="SSF48264">
    <property type="entry name" value="Cytochrome P450"/>
    <property type="match status" value="1"/>
</dbReference>
<dbReference type="GO" id="GO:0020037">
    <property type="term" value="F:heme binding"/>
    <property type="evidence" value="ECO:0007669"/>
    <property type="project" value="InterPro"/>
</dbReference>
<dbReference type="PROSITE" id="PS00086">
    <property type="entry name" value="CYTOCHROME_P450"/>
    <property type="match status" value="1"/>
</dbReference>
<dbReference type="InterPro" id="IPR002401">
    <property type="entry name" value="Cyt_P450_E_grp-I"/>
</dbReference>
<evidence type="ECO:0000313" key="11">
    <source>
        <dbReference type="EMBL" id="KAJ7639260.1"/>
    </source>
</evidence>
<dbReference type="EMBL" id="JARKIF010000005">
    <property type="protein sequence ID" value="KAJ7639260.1"/>
    <property type="molecule type" value="Genomic_DNA"/>
</dbReference>
<accession>A0AAD7C5C7</accession>
<dbReference type="InterPro" id="IPR050364">
    <property type="entry name" value="Cytochrome_P450_fung"/>
</dbReference>
<dbReference type="PRINTS" id="PR00463">
    <property type="entry name" value="EP450I"/>
</dbReference>
<evidence type="ECO:0000256" key="3">
    <source>
        <dbReference type="ARBA" id="ARBA00010617"/>
    </source>
</evidence>
<keyword evidence="8 10" id="KW-0503">Monooxygenase</keyword>
<evidence type="ECO:0000256" key="4">
    <source>
        <dbReference type="ARBA" id="ARBA00022617"/>
    </source>
</evidence>
<keyword evidence="12" id="KW-1185">Reference proteome</keyword>
<evidence type="ECO:0000256" key="10">
    <source>
        <dbReference type="RuleBase" id="RU000461"/>
    </source>
</evidence>
<dbReference type="Gene3D" id="1.10.630.10">
    <property type="entry name" value="Cytochrome P450"/>
    <property type="match status" value="1"/>
</dbReference>
<dbReference type="InterPro" id="IPR017972">
    <property type="entry name" value="Cyt_P450_CS"/>
</dbReference>
<dbReference type="InterPro" id="IPR001128">
    <property type="entry name" value="Cyt_P450"/>
</dbReference>
<protein>
    <submittedName>
        <fullName evidence="11">Cytochrome P450</fullName>
    </submittedName>
</protein>
<keyword evidence="7 9" id="KW-0408">Iron</keyword>
<name>A0AAD7C5C7_9AGAR</name>
<sequence length="519" mass="57857">MQWPANGCTRFLMPQNQLSVALGATALVAAAALYYTGSSKKNDAPFPPGPKGTFLLGNATDMPPSEAWLTFSEWAKTYGPIVHLNIFGRHIIVLNDLQYAADMLEKKSRIYSNRPNLVMGGNLVGWDQGPALIQFGKTWSQYRRLIAQFLGTRLRVETSYNHVLEESTHSLLNSLLQTPNSWKKHGYRFAGAIVLKVTFGYEVGDETDPLVKLGDKAMIQFSEMTNATAFAVDTFPSLLYVPKWFPGAGWQKKIVPYRTTLQNMLDIPFEWAKKQMEMGTSKSCVVSDLLESQEEEESIIRWVAGGIFSGGAETTATAFQWFILAMLLYPEAQRKAQAELDAVLGPCTVPRLADHSRLPYIEALMCEVLRKYPMIPLGLAHAAAEDDIHEGFFIPKGAVVIPNNWHFCHDPSIYPNPDSFEPERFIETPTHAKEKDPRDIIFGYGRRVCPGIHLADASMWLLFASILAFFDISAPMQDGHPVLPSGKHSNSGISHPEPFECTISVRKGGEEAIRRFADV</sequence>
<evidence type="ECO:0000256" key="7">
    <source>
        <dbReference type="ARBA" id="ARBA00023004"/>
    </source>
</evidence>
<organism evidence="11 12">
    <name type="scientific">Roridomyces roridus</name>
    <dbReference type="NCBI Taxonomy" id="1738132"/>
    <lineage>
        <taxon>Eukaryota</taxon>
        <taxon>Fungi</taxon>
        <taxon>Dikarya</taxon>
        <taxon>Basidiomycota</taxon>
        <taxon>Agaricomycotina</taxon>
        <taxon>Agaricomycetes</taxon>
        <taxon>Agaricomycetidae</taxon>
        <taxon>Agaricales</taxon>
        <taxon>Marasmiineae</taxon>
        <taxon>Mycenaceae</taxon>
        <taxon>Roridomyces</taxon>
    </lineage>
</organism>
<dbReference type="AlphaFoldDB" id="A0AAD7C5C7"/>
<dbReference type="PRINTS" id="PR00385">
    <property type="entry name" value="P450"/>
</dbReference>
<dbReference type="GO" id="GO:0016705">
    <property type="term" value="F:oxidoreductase activity, acting on paired donors, with incorporation or reduction of molecular oxygen"/>
    <property type="evidence" value="ECO:0007669"/>
    <property type="project" value="InterPro"/>
</dbReference>
<keyword evidence="5 9" id="KW-0479">Metal-binding</keyword>
<evidence type="ECO:0000256" key="6">
    <source>
        <dbReference type="ARBA" id="ARBA00023002"/>
    </source>
</evidence>
<keyword evidence="4 9" id="KW-0349">Heme</keyword>
<evidence type="ECO:0000256" key="9">
    <source>
        <dbReference type="PIRSR" id="PIRSR602401-1"/>
    </source>
</evidence>
<dbReference type="Proteomes" id="UP001221142">
    <property type="component" value="Unassembled WGS sequence"/>
</dbReference>
<comment type="cofactor">
    <cofactor evidence="1 9">
        <name>heme</name>
        <dbReference type="ChEBI" id="CHEBI:30413"/>
    </cofactor>
</comment>
<evidence type="ECO:0000256" key="5">
    <source>
        <dbReference type="ARBA" id="ARBA00022723"/>
    </source>
</evidence>
<dbReference type="PANTHER" id="PTHR46300">
    <property type="entry name" value="P450, PUTATIVE (EUROFUNG)-RELATED-RELATED"/>
    <property type="match status" value="1"/>
</dbReference>
<comment type="similarity">
    <text evidence="3 10">Belongs to the cytochrome P450 family.</text>
</comment>
<dbReference type="GO" id="GO:0005506">
    <property type="term" value="F:iron ion binding"/>
    <property type="evidence" value="ECO:0007669"/>
    <property type="project" value="InterPro"/>
</dbReference>
<dbReference type="Pfam" id="PF00067">
    <property type="entry name" value="p450"/>
    <property type="match status" value="1"/>
</dbReference>
<evidence type="ECO:0000256" key="2">
    <source>
        <dbReference type="ARBA" id="ARBA00005179"/>
    </source>
</evidence>
<dbReference type="CDD" id="cd11065">
    <property type="entry name" value="CYP64-like"/>
    <property type="match status" value="1"/>
</dbReference>
<proteinExistence type="inferred from homology"/>
<evidence type="ECO:0000313" key="12">
    <source>
        <dbReference type="Proteomes" id="UP001221142"/>
    </source>
</evidence>
<feature type="binding site" description="axial binding residue" evidence="9">
    <location>
        <position position="449"/>
    </location>
    <ligand>
        <name>heme</name>
        <dbReference type="ChEBI" id="CHEBI:30413"/>
    </ligand>
    <ligandPart>
        <name>Fe</name>
        <dbReference type="ChEBI" id="CHEBI:18248"/>
    </ligandPart>
</feature>